<dbReference type="EMBL" id="JAEAOA010001578">
    <property type="protein sequence ID" value="KAK3577555.1"/>
    <property type="molecule type" value="Genomic_DNA"/>
</dbReference>
<protein>
    <submittedName>
        <fullName evidence="1">Uncharacterized protein</fullName>
    </submittedName>
</protein>
<comment type="caution">
    <text evidence="1">The sequence shown here is derived from an EMBL/GenBank/DDBJ whole genome shotgun (WGS) entry which is preliminary data.</text>
</comment>
<reference evidence="1" key="3">
    <citation type="submission" date="2023-05" db="EMBL/GenBank/DDBJ databases">
        <authorList>
            <person name="Smith C.H."/>
        </authorList>
    </citation>
    <scope>NUCLEOTIDE SEQUENCE</scope>
    <source>
        <strain evidence="1">CHS0354</strain>
        <tissue evidence="1">Mantle</tissue>
    </source>
</reference>
<name>A0AAE0RQP4_9BIVA</name>
<organism evidence="1 2">
    <name type="scientific">Potamilus streckersoni</name>
    <dbReference type="NCBI Taxonomy" id="2493646"/>
    <lineage>
        <taxon>Eukaryota</taxon>
        <taxon>Metazoa</taxon>
        <taxon>Spiralia</taxon>
        <taxon>Lophotrochozoa</taxon>
        <taxon>Mollusca</taxon>
        <taxon>Bivalvia</taxon>
        <taxon>Autobranchia</taxon>
        <taxon>Heteroconchia</taxon>
        <taxon>Palaeoheterodonta</taxon>
        <taxon>Unionida</taxon>
        <taxon>Unionoidea</taxon>
        <taxon>Unionidae</taxon>
        <taxon>Ambleminae</taxon>
        <taxon>Lampsilini</taxon>
        <taxon>Potamilus</taxon>
    </lineage>
</organism>
<proteinExistence type="predicted"/>
<feature type="non-terminal residue" evidence="1">
    <location>
        <position position="1"/>
    </location>
</feature>
<sequence length="59" mass="6797">HDASRSVKPWATAQCVHALRRHWQYQPASLTMIALVMAEKYQSISRQRSKGNNNAEFLL</sequence>
<evidence type="ECO:0000313" key="1">
    <source>
        <dbReference type="EMBL" id="KAK3577555.1"/>
    </source>
</evidence>
<accession>A0AAE0RQP4</accession>
<dbReference type="AlphaFoldDB" id="A0AAE0RQP4"/>
<reference evidence="1" key="2">
    <citation type="journal article" date="2021" name="Genome Biol. Evol.">
        <title>Developing a high-quality reference genome for a parasitic bivalve with doubly uniparental inheritance (Bivalvia: Unionida).</title>
        <authorList>
            <person name="Smith C.H."/>
        </authorList>
    </citation>
    <scope>NUCLEOTIDE SEQUENCE</scope>
    <source>
        <strain evidence="1">CHS0354</strain>
        <tissue evidence="1">Mantle</tissue>
    </source>
</reference>
<gene>
    <name evidence="1" type="ORF">CHS0354_026522</name>
</gene>
<reference evidence="1" key="1">
    <citation type="journal article" date="2021" name="Genome Biol. Evol.">
        <title>A High-Quality Reference Genome for a Parasitic Bivalve with Doubly Uniparental Inheritance (Bivalvia: Unionida).</title>
        <authorList>
            <person name="Smith C.H."/>
        </authorList>
    </citation>
    <scope>NUCLEOTIDE SEQUENCE</scope>
    <source>
        <strain evidence="1">CHS0354</strain>
    </source>
</reference>
<evidence type="ECO:0000313" key="2">
    <source>
        <dbReference type="Proteomes" id="UP001195483"/>
    </source>
</evidence>
<keyword evidence="2" id="KW-1185">Reference proteome</keyword>
<dbReference type="Proteomes" id="UP001195483">
    <property type="component" value="Unassembled WGS sequence"/>
</dbReference>